<accession>A0A8J2UD54</accession>
<protein>
    <submittedName>
        <fullName evidence="4">Glutaminyl-tRNA synthetase</fullName>
    </submittedName>
</protein>
<dbReference type="InterPro" id="IPR032534">
    <property type="entry name" value="EcxA_zinc-bd"/>
</dbReference>
<evidence type="ECO:0000313" key="4">
    <source>
        <dbReference type="EMBL" id="GGA99241.1"/>
    </source>
</evidence>
<proteinExistence type="predicted"/>
<gene>
    <name evidence="4" type="ORF">GCM10011511_23190</name>
</gene>
<sequence>MTALAATAYSPVLAQRRHPVLPAAADTSKPKPPAFPGFTLPKQGPKPYKEVITDKAVTHYGLFTVHKIDERWYFEIPDSLLGREFMAITRFSKTAAGGGIYGGELANQQTLEWDKGPAHTLFLRVVTLVSMADSTSKIYKAVKNSSVDPIASAFDIKAYGKDSASVVIDVTDYFKGDNLIVSIPQGIKGRMRLGGLASDRSYIEHINTYPINTEVRSVKTFSTGGGMSAAFGLSFSSPTDAAGAVTLELNTSFILLPAAPMSKRLFDSRVGYFADDYVVYSDEQQKIENQQFIVRWRLEPRPEDREKWLHGELVRPAKPIIYYIDPATPRKWVPYLIQGVNDWQRAFEQAGFKDAIEAREWPDGDSTMSLEDARYSVLRYFASDIENAYGPNVHDPRSGEIIESHIGWYHNIMEILHDWYMIQAGAVDPRARSMHLDDSLMGQLIRFVSSHEVGHTLGLRHNMGSSSTVPVEKLRDKGWLDIHGHTPSIMDYARFNYVAQPQDDIPEIDLFPRIGEYDRWAIRWGYAYAGGKDPKEESKILNKWVIDSLRTNPRLWFGGEGFNQDPRAQTEDLGDNSIKASEYGIQNLRRILPGLPAWTKEEADKYQNLAEMYRQVVAQFNRYMGHVLKNVGGVYETFRSVEQPGDVYEPTPAVRQREAVRFLNNQLFETPRWLLDNNILNKISSPSGGDPISPIQTAVLSSLLSANRLNNLLLETNRYGATHVYTVEELLDDVRKGIWGELSKHQPTDAWRRDLQKTYVESLISVLNSSGGSSSSLSGLVIYFGPGTKNTDLPSIARAELTTMRTRILAAIPMTTDKLTRYHLEDLAQRIRRALDPK</sequence>
<evidence type="ECO:0000259" key="2">
    <source>
        <dbReference type="Pfam" id="PF17148"/>
    </source>
</evidence>
<dbReference type="Pfam" id="PF17162">
    <property type="entry name" value="DUF5118"/>
    <property type="match status" value="1"/>
</dbReference>
<evidence type="ECO:0000313" key="5">
    <source>
        <dbReference type="Proteomes" id="UP000607559"/>
    </source>
</evidence>
<reference evidence="4" key="2">
    <citation type="submission" date="2020-09" db="EMBL/GenBank/DDBJ databases">
        <authorList>
            <person name="Sun Q."/>
            <person name="Zhou Y."/>
        </authorList>
    </citation>
    <scope>NUCLEOTIDE SEQUENCE</scope>
    <source>
        <strain evidence="4">CGMCC 1.15448</strain>
    </source>
</reference>
<reference evidence="4" key="1">
    <citation type="journal article" date="2014" name="Int. J. Syst. Evol. Microbiol.">
        <title>Complete genome sequence of Corynebacterium casei LMG S-19264T (=DSM 44701T), isolated from a smear-ripened cheese.</title>
        <authorList>
            <consortium name="US DOE Joint Genome Institute (JGI-PGF)"/>
            <person name="Walter F."/>
            <person name="Albersmeier A."/>
            <person name="Kalinowski J."/>
            <person name="Ruckert C."/>
        </authorList>
    </citation>
    <scope>NUCLEOTIDE SEQUENCE</scope>
    <source>
        <strain evidence="4">CGMCC 1.15448</strain>
    </source>
</reference>
<dbReference type="PANTHER" id="PTHR38478:SF1">
    <property type="entry name" value="ZINC DEPENDENT METALLOPROTEASE DOMAIN LIPOPROTEIN"/>
    <property type="match status" value="1"/>
</dbReference>
<dbReference type="CDD" id="cd04276">
    <property type="entry name" value="ZnMc_MMP_like_2"/>
    <property type="match status" value="1"/>
</dbReference>
<feature type="domain" description="DUF5117" evidence="2">
    <location>
        <begin position="103"/>
        <end position="301"/>
    </location>
</feature>
<dbReference type="InterPro" id="IPR034032">
    <property type="entry name" value="Zn_MMP-like_bac"/>
</dbReference>
<dbReference type="InterPro" id="IPR033428">
    <property type="entry name" value="DUF5118"/>
</dbReference>
<evidence type="ECO:0000259" key="3">
    <source>
        <dbReference type="Pfam" id="PF17162"/>
    </source>
</evidence>
<dbReference type="EMBL" id="BMJC01000002">
    <property type="protein sequence ID" value="GGA99241.1"/>
    <property type="molecule type" value="Genomic_DNA"/>
</dbReference>
<organism evidence="4 5">
    <name type="scientific">Puia dinghuensis</name>
    <dbReference type="NCBI Taxonomy" id="1792502"/>
    <lineage>
        <taxon>Bacteria</taxon>
        <taxon>Pseudomonadati</taxon>
        <taxon>Bacteroidota</taxon>
        <taxon>Chitinophagia</taxon>
        <taxon>Chitinophagales</taxon>
        <taxon>Chitinophagaceae</taxon>
        <taxon>Puia</taxon>
    </lineage>
</organism>
<dbReference type="Pfam" id="PF16313">
    <property type="entry name" value="DUF4953"/>
    <property type="match status" value="1"/>
</dbReference>
<dbReference type="InterPro" id="IPR033413">
    <property type="entry name" value="DUF5117"/>
</dbReference>
<name>A0A8J2UD54_9BACT</name>
<dbReference type="PANTHER" id="PTHR38478">
    <property type="entry name" value="PEPTIDASE M1A AND M12B"/>
    <property type="match status" value="1"/>
</dbReference>
<dbReference type="AlphaFoldDB" id="A0A8J2UD54"/>
<dbReference type="Proteomes" id="UP000607559">
    <property type="component" value="Unassembled WGS sequence"/>
</dbReference>
<dbReference type="Pfam" id="PF17148">
    <property type="entry name" value="DUF5117"/>
    <property type="match status" value="1"/>
</dbReference>
<feature type="domain" description="DUF5118" evidence="3">
    <location>
        <begin position="45"/>
        <end position="94"/>
    </location>
</feature>
<feature type="domain" description="EcxA zinc-binding" evidence="1">
    <location>
        <begin position="434"/>
        <end position="744"/>
    </location>
</feature>
<keyword evidence="5" id="KW-1185">Reference proteome</keyword>
<evidence type="ECO:0000259" key="1">
    <source>
        <dbReference type="Pfam" id="PF16313"/>
    </source>
</evidence>
<dbReference type="SUPFAM" id="SSF55486">
    <property type="entry name" value="Metalloproteases ('zincins'), catalytic domain"/>
    <property type="match status" value="1"/>
</dbReference>
<comment type="caution">
    <text evidence="4">The sequence shown here is derived from an EMBL/GenBank/DDBJ whole genome shotgun (WGS) entry which is preliminary data.</text>
</comment>